<proteinExistence type="predicted"/>
<feature type="signal peptide" evidence="1">
    <location>
        <begin position="1"/>
        <end position="24"/>
    </location>
</feature>
<dbReference type="EMBL" id="JAFNME010000015">
    <property type="protein sequence ID" value="MBO1249832.1"/>
    <property type="molecule type" value="Genomic_DNA"/>
</dbReference>
<name>A0A939GYV0_9BURK</name>
<keyword evidence="1" id="KW-0732">Signal</keyword>
<sequence length="183" mass="20715">MRNHQLLPWLASVLAVLTLSGCMSDTTGDLREWVRQERKNAKPNIQPLSEPKAFTPQPYTTADLMDPFNVLKLTSALRLDSEKNTANTNLLEQELNRRKQELESFPLDAISMVGSMHQNGSETALVRVNKQVYQVKAGGYMGQNYGRIEKISESAIRLREIVQDPAGDWVEKTTILELQEETK</sequence>
<keyword evidence="3" id="KW-1185">Reference proteome</keyword>
<dbReference type="InterPro" id="IPR007446">
    <property type="entry name" value="PilP"/>
</dbReference>
<protein>
    <submittedName>
        <fullName evidence="2">Pilus assembly protein PilP</fullName>
    </submittedName>
</protein>
<organism evidence="2 3">
    <name type="scientific">Comamonas denitrificans</name>
    <dbReference type="NCBI Taxonomy" id="117506"/>
    <lineage>
        <taxon>Bacteria</taxon>
        <taxon>Pseudomonadati</taxon>
        <taxon>Pseudomonadota</taxon>
        <taxon>Betaproteobacteria</taxon>
        <taxon>Burkholderiales</taxon>
        <taxon>Comamonadaceae</taxon>
        <taxon>Comamonas</taxon>
    </lineage>
</organism>
<dbReference type="PROSITE" id="PS51257">
    <property type="entry name" value="PROKAR_LIPOPROTEIN"/>
    <property type="match status" value="1"/>
</dbReference>
<evidence type="ECO:0000313" key="2">
    <source>
        <dbReference type="EMBL" id="MBO1249832.1"/>
    </source>
</evidence>
<dbReference type="AlphaFoldDB" id="A0A939GYV0"/>
<dbReference type="Pfam" id="PF04351">
    <property type="entry name" value="PilP"/>
    <property type="match status" value="1"/>
</dbReference>
<dbReference type="RefSeq" id="WP_207575317.1">
    <property type="nucleotide sequence ID" value="NZ_JAFNME010000015.1"/>
</dbReference>
<dbReference type="Gene3D" id="2.30.30.830">
    <property type="match status" value="1"/>
</dbReference>
<reference evidence="2" key="1">
    <citation type="submission" date="2021-03" db="EMBL/GenBank/DDBJ databases">
        <title>Comamonas denitrificans.</title>
        <authorList>
            <person name="Finster K."/>
        </authorList>
    </citation>
    <scope>NUCLEOTIDE SEQUENCE</scope>
    <source>
        <strain evidence="2">MM2021_4</strain>
    </source>
</reference>
<feature type="chain" id="PRO_5036961107" evidence="1">
    <location>
        <begin position="25"/>
        <end position="183"/>
    </location>
</feature>
<gene>
    <name evidence="2" type="ORF">J1777_08365</name>
</gene>
<dbReference type="Proteomes" id="UP000664731">
    <property type="component" value="Unassembled WGS sequence"/>
</dbReference>
<comment type="caution">
    <text evidence="2">The sequence shown here is derived from an EMBL/GenBank/DDBJ whole genome shotgun (WGS) entry which is preliminary data.</text>
</comment>
<evidence type="ECO:0000313" key="3">
    <source>
        <dbReference type="Proteomes" id="UP000664731"/>
    </source>
</evidence>
<accession>A0A939GYV0</accession>
<evidence type="ECO:0000256" key="1">
    <source>
        <dbReference type="SAM" id="SignalP"/>
    </source>
</evidence>
<dbReference type="PIRSF" id="PIRSF016481">
    <property type="entry name" value="Pilus_assembly_PilP"/>
    <property type="match status" value="1"/>
</dbReference>